<keyword evidence="6 7" id="KW-0505">Motor protein</keyword>
<dbReference type="EMBL" id="MU069456">
    <property type="protein sequence ID" value="KAF5842735.1"/>
    <property type="molecule type" value="Genomic_DNA"/>
</dbReference>
<feature type="binding site" evidence="7">
    <location>
        <begin position="60"/>
        <end position="67"/>
    </location>
    <ligand>
        <name>ATP</name>
        <dbReference type="ChEBI" id="CHEBI:30616"/>
    </ligand>
</feature>
<evidence type="ECO:0000256" key="5">
    <source>
        <dbReference type="ARBA" id="ARBA00023054"/>
    </source>
</evidence>
<evidence type="ECO:0000256" key="8">
    <source>
        <dbReference type="RuleBase" id="RU000394"/>
    </source>
</evidence>
<dbReference type="InterPro" id="IPR036961">
    <property type="entry name" value="Kinesin_motor_dom_sf"/>
</dbReference>
<comment type="similarity">
    <text evidence="7 8">Belongs to the TRAFAC class myosin-kinesin ATPase superfamily. Kinesin family.</text>
</comment>
<dbReference type="Gene3D" id="3.40.850.10">
    <property type="entry name" value="Kinesin motor domain"/>
    <property type="match status" value="1"/>
</dbReference>
<gene>
    <name evidence="11" type="ORF">DUNSADRAFT_5502</name>
</gene>
<comment type="caution">
    <text evidence="11">The sequence shown here is derived from an EMBL/GenBank/DDBJ whole genome shotgun (WGS) entry which is preliminary data.</text>
</comment>
<dbReference type="InterPro" id="IPR019821">
    <property type="entry name" value="Kinesin_motor_CS"/>
</dbReference>
<dbReference type="InterPro" id="IPR027640">
    <property type="entry name" value="Kinesin-like_fam"/>
</dbReference>
<dbReference type="PROSITE" id="PS00411">
    <property type="entry name" value="KINESIN_MOTOR_1"/>
    <property type="match status" value="1"/>
</dbReference>
<keyword evidence="5 9" id="KW-0175">Coiled coil</keyword>
<dbReference type="Pfam" id="PF00225">
    <property type="entry name" value="Kinesin"/>
    <property type="match status" value="1"/>
</dbReference>
<keyword evidence="3 7" id="KW-0547">Nucleotide-binding</keyword>
<evidence type="ECO:0000256" key="3">
    <source>
        <dbReference type="ARBA" id="ARBA00022741"/>
    </source>
</evidence>
<comment type="subcellular location">
    <subcellularLocation>
        <location evidence="1">Cytoplasm</location>
    </subcellularLocation>
</comment>
<evidence type="ECO:0000256" key="4">
    <source>
        <dbReference type="ARBA" id="ARBA00022840"/>
    </source>
</evidence>
<accession>A0ABQ7H7B4</accession>
<evidence type="ECO:0000259" key="10">
    <source>
        <dbReference type="PROSITE" id="PS50067"/>
    </source>
</evidence>
<dbReference type="PANTHER" id="PTHR47969">
    <property type="entry name" value="CHROMOSOME-ASSOCIATED KINESIN KIF4A-RELATED"/>
    <property type="match status" value="1"/>
</dbReference>
<evidence type="ECO:0000256" key="9">
    <source>
        <dbReference type="SAM" id="Coils"/>
    </source>
</evidence>
<feature type="coiled-coil region" evidence="9">
    <location>
        <begin position="339"/>
        <end position="366"/>
    </location>
</feature>
<keyword evidence="12" id="KW-1185">Reference proteome</keyword>
<dbReference type="InterPro" id="IPR001752">
    <property type="entry name" value="Kinesin_motor_dom"/>
</dbReference>
<dbReference type="SUPFAM" id="SSF52540">
    <property type="entry name" value="P-loop containing nucleoside triphosphate hydrolases"/>
    <property type="match status" value="1"/>
</dbReference>
<dbReference type="SMART" id="SM00129">
    <property type="entry name" value="KISc"/>
    <property type="match status" value="1"/>
</dbReference>
<keyword evidence="2" id="KW-0963">Cytoplasm</keyword>
<feature type="domain" description="Kinesin motor" evidence="10">
    <location>
        <begin position="1"/>
        <end position="330"/>
    </location>
</feature>
<keyword evidence="4 7" id="KW-0067">ATP-binding</keyword>
<dbReference type="PROSITE" id="PS50067">
    <property type="entry name" value="KINESIN_MOTOR_2"/>
    <property type="match status" value="1"/>
</dbReference>
<evidence type="ECO:0000256" key="2">
    <source>
        <dbReference type="ARBA" id="ARBA00022490"/>
    </source>
</evidence>
<organism evidence="11 12">
    <name type="scientific">Dunaliella salina</name>
    <name type="common">Green alga</name>
    <name type="synonym">Protococcus salinus</name>
    <dbReference type="NCBI Taxonomy" id="3046"/>
    <lineage>
        <taxon>Eukaryota</taxon>
        <taxon>Viridiplantae</taxon>
        <taxon>Chlorophyta</taxon>
        <taxon>core chlorophytes</taxon>
        <taxon>Chlorophyceae</taxon>
        <taxon>CS clade</taxon>
        <taxon>Chlamydomonadales</taxon>
        <taxon>Dunaliellaceae</taxon>
        <taxon>Dunaliella</taxon>
    </lineage>
</organism>
<dbReference type="InterPro" id="IPR027417">
    <property type="entry name" value="P-loop_NTPase"/>
</dbReference>
<evidence type="ECO:0000256" key="7">
    <source>
        <dbReference type="PROSITE-ProRule" id="PRU00283"/>
    </source>
</evidence>
<protein>
    <recommendedName>
        <fullName evidence="8">Kinesin-like protein</fullName>
    </recommendedName>
</protein>
<name>A0ABQ7H7B4_DUNSA</name>
<proteinExistence type="inferred from homology"/>
<dbReference type="PRINTS" id="PR00380">
    <property type="entry name" value="KINESINHEAVY"/>
</dbReference>
<dbReference type="PANTHER" id="PTHR47969:SF15">
    <property type="entry name" value="CHROMOSOME-ASSOCIATED KINESIN KIF4A-RELATED"/>
    <property type="match status" value="1"/>
</dbReference>
<keyword evidence="8" id="KW-0493">Microtubule</keyword>
<evidence type="ECO:0000313" key="11">
    <source>
        <dbReference type="EMBL" id="KAF5842735.1"/>
    </source>
</evidence>
<evidence type="ECO:0000256" key="1">
    <source>
        <dbReference type="ARBA" id="ARBA00004496"/>
    </source>
</evidence>
<evidence type="ECO:0000256" key="6">
    <source>
        <dbReference type="ARBA" id="ARBA00023175"/>
    </source>
</evidence>
<evidence type="ECO:0000313" key="12">
    <source>
        <dbReference type="Proteomes" id="UP000815325"/>
    </source>
</evidence>
<dbReference type="Proteomes" id="UP000815325">
    <property type="component" value="Unassembled WGS sequence"/>
</dbReference>
<reference evidence="11" key="1">
    <citation type="submission" date="2017-08" db="EMBL/GenBank/DDBJ databases">
        <authorList>
            <person name="Polle J.E."/>
            <person name="Barry K."/>
            <person name="Cushman J."/>
            <person name="Schmutz J."/>
            <person name="Tran D."/>
            <person name="Hathwaick L.T."/>
            <person name="Yim W.C."/>
            <person name="Jenkins J."/>
            <person name="Mckie-Krisberg Z.M."/>
            <person name="Prochnik S."/>
            <person name="Lindquist E."/>
            <person name="Dockter R.B."/>
            <person name="Adam C."/>
            <person name="Molina H."/>
            <person name="Bunkerborg J."/>
            <person name="Jin E."/>
            <person name="Buchheim M."/>
            <person name="Magnuson J."/>
        </authorList>
    </citation>
    <scope>NUCLEOTIDE SEQUENCE</scope>
    <source>
        <strain evidence="11">CCAP 19/18</strain>
    </source>
</reference>
<sequence>MEPRAMAPVIAPPGDGPVFDFDRVFNMTSQQASRDMFRTLAMQITEKFCQGFNASMLAYGQTGSGKTYTMGTAIENMGPDVNKTISKADGIIPRLIISLFGYTAAAADIYDIELKVQYIEIYNEQVNDLLVHAPGQNIEAAPSSMGSKLDIREHASGEVFVEGANSMIIRSPADLAYAMQMGNAVRATASHKLNEHSSRSHAIVTIHMEQKIKPSQMKEFPKELHYLRSKLQLVDLAGSERAKGTGAEGKRFEEGVNINKSLLELGNCINALTEGNRKHVPYRNSKLTRVLKDSLGGSAETLMLACVSPANVNYEQTLNTLRYAQRARAIKNSLKLNNAMSLQEEVEFLRAMVNKLEDENATLRAQVLAK</sequence>